<dbReference type="AlphaFoldDB" id="A0A9X3J461"/>
<dbReference type="EMBL" id="JAPNKE010000002">
    <property type="protein sequence ID" value="MCY1013975.1"/>
    <property type="molecule type" value="Genomic_DNA"/>
</dbReference>
<protein>
    <submittedName>
        <fullName evidence="2">Uncharacterized protein</fullName>
    </submittedName>
</protein>
<gene>
    <name evidence="2" type="ORF">OV079_52320</name>
</gene>
<comment type="caution">
    <text evidence="2">The sequence shown here is derived from an EMBL/GenBank/DDBJ whole genome shotgun (WGS) entry which is preliminary data.</text>
</comment>
<evidence type="ECO:0000256" key="1">
    <source>
        <dbReference type="SAM" id="MobiDB-lite"/>
    </source>
</evidence>
<dbReference type="Proteomes" id="UP001150924">
    <property type="component" value="Unassembled WGS sequence"/>
</dbReference>
<feature type="compositionally biased region" description="Pro residues" evidence="1">
    <location>
        <begin position="131"/>
        <end position="142"/>
    </location>
</feature>
<organism evidence="2 3">
    <name type="scientific">Nannocystis pusilla</name>
    <dbReference type="NCBI Taxonomy" id="889268"/>
    <lineage>
        <taxon>Bacteria</taxon>
        <taxon>Pseudomonadati</taxon>
        <taxon>Myxococcota</taxon>
        <taxon>Polyangia</taxon>
        <taxon>Nannocystales</taxon>
        <taxon>Nannocystaceae</taxon>
        <taxon>Nannocystis</taxon>
    </lineage>
</organism>
<reference evidence="2" key="1">
    <citation type="submission" date="2022-11" db="EMBL/GenBank/DDBJ databases">
        <title>Minimal conservation of predation-associated metabolite biosynthetic gene clusters underscores biosynthetic potential of Myxococcota including descriptions for ten novel species: Archangium lansinium sp. nov., Myxococcus landrumus sp. nov., Nannocystis bai.</title>
        <authorList>
            <person name="Ahearne A."/>
            <person name="Stevens C."/>
            <person name="Phillips K."/>
        </authorList>
    </citation>
    <scope>NUCLEOTIDE SEQUENCE</scope>
    <source>
        <strain evidence="2">Na p29</strain>
    </source>
</reference>
<accession>A0A9X3J461</accession>
<evidence type="ECO:0000313" key="3">
    <source>
        <dbReference type="Proteomes" id="UP001150924"/>
    </source>
</evidence>
<sequence>MIVVGIASAFTPSIHRWSPGAREWTALPPPPERGLQVAAFVVGRDPAGLYAYRCVIAGQPALDHMSQGTWQPFPQPEGGCITSLAEAPDGTLWLVNDRGLHRRPQGSAPWEAVPLAPVDAPGKPVAALPGAPQPPPPGPEPLVPQQVLALDRGELWVVATIPDPKQERSRWAVLTTRTVIAPLHLPNLSERTGL</sequence>
<evidence type="ECO:0000313" key="2">
    <source>
        <dbReference type="EMBL" id="MCY1013975.1"/>
    </source>
</evidence>
<proteinExistence type="predicted"/>
<feature type="region of interest" description="Disordered" evidence="1">
    <location>
        <begin position="121"/>
        <end position="143"/>
    </location>
</feature>
<dbReference type="RefSeq" id="WP_267778169.1">
    <property type="nucleotide sequence ID" value="NZ_JAPNKE010000002.1"/>
</dbReference>
<keyword evidence="3" id="KW-1185">Reference proteome</keyword>
<name>A0A9X3J461_9BACT</name>